<keyword evidence="1" id="KW-0472">Membrane</keyword>
<dbReference type="InterPro" id="IPR032092">
    <property type="entry name" value="PilW"/>
</dbReference>
<dbReference type="RefSeq" id="WP_221764165.1">
    <property type="nucleotide sequence ID" value="NZ_AP024110.1"/>
</dbReference>
<accession>A0A8D5G1I9</accession>
<keyword evidence="1" id="KW-1133">Transmembrane helix</keyword>
<feature type="transmembrane region" description="Helical" evidence="1">
    <location>
        <begin position="28"/>
        <end position="51"/>
    </location>
</feature>
<evidence type="ECO:0008006" key="4">
    <source>
        <dbReference type="Google" id="ProtNLM"/>
    </source>
</evidence>
<dbReference type="GO" id="GO:0043683">
    <property type="term" value="P:type IV pilus assembly"/>
    <property type="evidence" value="ECO:0007669"/>
    <property type="project" value="InterPro"/>
</dbReference>
<keyword evidence="1" id="KW-0812">Transmembrane</keyword>
<reference evidence="2" key="1">
    <citation type="journal article" date="2021" name="Arch. Microbiol.">
        <title>Methyloradius palustris gen. nov., sp. nov., a methanol-oxidizing bacterium isolated from snow.</title>
        <authorList>
            <person name="Miyadera T."/>
            <person name="Kojima H."/>
            <person name="Fukui M."/>
        </authorList>
    </citation>
    <scope>NUCLEOTIDE SEQUENCE</scope>
    <source>
        <strain evidence="2">Zm11</strain>
    </source>
</reference>
<dbReference type="EMBL" id="AP024110">
    <property type="protein sequence ID" value="BCM26147.1"/>
    <property type="molecule type" value="Genomic_DNA"/>
</dbReference>
<evidence type="ECO:0000313" key="3">
    <source>
        <dbReference type="Proteomes" id="UP000826722"/>
    </source>
</evidence>
<sequence length="396" mass="42395">MNLRKSDCSRFRSYKGILSLANHRNNGFTLIEVMVAMVIGLLGVIVIMQVFSLFEGQKRSTTGGADAQNNGAIALYGIQRDIRQSGWNLMAPNLIGCKAQLPAGTSGVNLPLAPVTINSGDIPAGDPNTDTLLVYYGSSNGASEGDVITAQPVQQQYGVNTISAFTTGDYVVAEPAVRPNPCTLNIEKATIQAPNLNVQVPIGVPPPGASPGNLYNLGSSLKILAYAIRNGRLTVCDYFIKNCASTSSANLTDTTIWEPISDNIVSMRVQYGRDTSAKLDGIVDIYDQVQPVTNCDWLKVSSIQIALVSRSSQPEKDLVTNTTSTNTITWRGQQASLSGAPPPAIISTPIDLTGIPTTIMASGFSWQNYRYKVFQTVVPLRNITSILAISESQCNS</sequence>
<dbReference type="Pfam" id="PF16074">
    <property type="entry name" value="PilW"/>
    <property type="match status" value="1"/>
</dbReference>
<dbReference type="AlphaFoldDB" id="A0A8D5G1I9"/>
<evidence type="ECO:0000256" key="1">
    <source>
        <dbReference type="SAM" id="Phobius"/>
    </source>
</evidence>
<name>A0A8D5G1I9_9PROT</name>
<organism evidence="2 3">
    <name type="scientific">Methyloradius palustris</name>
    <dbReference type="NCBI Taxonomy" id="2778876"/>
    <lineage>
        <taxon>Bacteria</taxon>
        <taxon>Pseudomonadati</taxon>
        <taxon>Pseudomonadota</taxon>
        <taxon>Betaproteobacteria</taxon>
        <taxon>Nitrosomonadales</taxon>
        <taxon>Methylophilaceae</taxon>
        <taxon>Methyloradius</taxon>
    </lineage>
</organism>
<dbReference type="NCBIfam" id="TIGR02532">
    <property type="entry name" value="IV_pilin_GFxxxE"/>
    <property type="match status" value="1"/>
</dbReference>
<evidence type="ECO:0000313" key="2">
    <source>
        <dbReference type="EMBL" id="BCM26147.1"/>
    </source>
</evidence>
<gene>
    <name evidence="2" type="ORF">ZMTM_24060</name>
</gene>
<proteinExistence type="predicted"/>
<dbReference type="Pfam" id="PF07963">
    <property type="entry name" value="N_methyl"/>
    <property type="match status" value="1"/>
</dbReference>
<dbReference type="InterPro" id="IPR012902">
    <property type="entry name" value="N_methyl_site"/>
</dbReference>
<dbReference type="SUPFAM" id="SSF54523">
    <property type="entry name" value="Pili subunits"/>
    <property type="match status" value="1"/>
</dbReference>
<keyword evidence="3" id="KW-1185">Reference proteome</keyword>
<dbReference type="InterPro" id="IPR045584">
    <property type="entry name" value="Pilin-like"/>
</dbReference>
<dbReference type="KEGG" id="mpau:ZMTM_24060"/>
<dbReference type="Proteomes" id="UP000826722">
    <property type="component" value="Chromosome"/>
</dbReference>
<protein>
    <recommendedName>
        <fullName evidence="4">Type IV pilus assembly protein PilW</fullName>
    </recommendedName>
</protein>